<dbReference type="HOGENOM" id="CLU_2292502_0_0_1"/>
<dbReference type="VEuPathDB" id="FungiDB:PAAG_11881"/>
<dbReference type="AlphaFoldDB" id="A0A0A2V4X2"/>
<dbReference type="Proteomes" id="UP000002059">
    <property type="component" value="Partially assembled WGS sequence"/>
</dbReference>
<evidence type="ECO:0000313" key="2">
    <source>
        <dbReference type="EMBL" id="KGQ01417.1"/>
    </source>
</evidence>
<dbReference type="GeneID" id="26970727"/>
<organism evidence="2 3">
    <name type="scientific">Paracoccidioides lutzii (strain ATCC MYA-826 / Pb01)</name>
    <name type="common">Paracoccidioides brasiliensis</name>
    <dbReference type="NCBI Taxonomy" id="502779"/>
    <lineage>
        <taxon>Eukaryota</taxon>
        <taxon>Fungi</taxon>
        <taxon>Dikarya</taxon>
        <taxon>Ascomycota</taxon>
        <taxon>Pezizomycotina</taxon>
        <taxon>Eurotiomycetes</taxon>
        <taxon>Eurotiomycetidae</taxon>
        <taxon>Onygenales</taxon>
        <taxon>Ajellomycetaceae</taxon>
        <taxon>Paracoccidioides</taxon>
    </lineage>
</organism>
<reference evidence="2 3" key="1">
    <citation type="journal article" date="2011" name="PLoS Genet.">
        <title>Comparative genomic analysis of human fungal pathogens causing paracoccidioidomycosis.</title>
        <authorList>
            <person name="Desjardins C.A."/>
            <person name="Champion M.D."/>
            <person name="Holder J.W."/>
            <person name="Muszewska A."/>
            <person name="Goldberg J."/>
            <person name="Bailao A.M."/>
            <person name="Brigido M.M."/>
            <person name="Ferreira M.E."/>
            <person name="Garcia A.M."/>
            <person name="Grynberg M."/>
            <person name="Gujja S."/>
            <person name="Heiman D.I."/>
            <person name="Henn M.R."/>
            <person name="Kodira C.D."/>
            <person name="Leon-Narvaez H."/>
            <person name="Longo L.V."/>
            <person name="Ma L.J."/>
            <person name="Malavazi I."/>
            <person name="Matsuo A.L."/>
            <person name="Morais F.V."/>
            <person name="Pereira M."/>
            <person name="Rodriguez-Brito S."/>
            <person name="Sakthikumar S."/>
            <person name="Salem-Izacc S.M."/>
            <person name="Sykes S.M."/>
            <person name="Teixeira M.M."/>
            <person name="Vallejo M.C."/>
            <person name="Walter M.E."/>
            <person name="Yandava C."/>
            <person name="Young S."/>
            <person name="Zeng Q."/>
            <person name="Zucker J."/>
            <person name="Felipe M.S."/>
            <person name="Goldman G.H."/>
            <person name="Haas B.J."/>
            <person name="McEwen J.G."/>
            <person name="Nino-Vega G."/>
            <person name="Puccia R."/>
            <person name="San-Blas G."/>
            <person name="Soares C.M."/>
            <person name="Birren B.W."/>
            <person name="Cuomo C.A."/>
        </authorList>
    </citation>
    <scope>NUCLEOTIDE SEQUENCE [LARGE SCALE GENOMIC DNA]</scope>
    <source>
        <strain evidence="3">ATCC MYA-826 / Pb01</strain>
    </source>
</reference>
<accession>A0A0A2V4X2</accession>
<keyword evidence="3" id="KW-1185">Reference proteome</keyword>
<sequence>MSDSSGGLYATGHEDFHATRESDPRTWGGHGHAVHTWSMLFASLASTHEPNANCACGLDSPPLPAPDAPVSALYGSSTRRHPARAVRGPVSSVQCPGFIRA</sequence>
<dbReference type="EMBL" id="KN294002">
    <property type="protein sequence ID" value="KGQ01417.1"/>
    <property type="molecule type" value="Genomic_DNA"/>
</dbReference>
<name>A0A0A2V4X2_PARBA</name>
<proteinExistence type="predicted"/>
<evidence type="ECO:0000256" key="1">
    <source>
        <dbReference type="SAM" id="MobiDB-lite"/>
    </source>
</evidence>
<dbReference type="RefSeq" id="XP_015702940.1">
    <property type="nucleotide sequence ID" value="XM_015847452.1"/>
</dbReference>
<evidence type="ECO:0000313" key="3">
    <source>
        <dbReference type="Proteomes" id="UP000002059"/>
    </source>
</evidence>
<feature type="compositionally biased region" description="Basic and acidic residues" evidence="1">
    <location>
        <begin position="12"/>
        <end position="24"/>
    </location>
</feature>
<protein>
    <submittedName>
        <fullName evidence="2">Uncharacterized protein</fullName>
    </submittedName>
</protein>
<dbReference type="KEGG" id="pbl:PAAG_11881"/>
<feature type="region of interest" description="Disordered" evidence="1">
    <location>
        <begin position="1"/>
        <end position="30"/>
    </location>
</feature>
<gene>
    <name evidence="2" type="ORF">PAAG_11881</name>
</gene>